<dbReference type="Proteomes" id="UP000274429">
    <property type="component" value="Unassembled WGS sequence"/>
</dbReference>
<evidence type="ECO:0000256" key="4">
    <source>
        <dbReference type="ARBA" id="ARBA00022643"/>
    </source>
</evidence>
<dbReference type="PANTHER" id="PTHR19384:SF17">
    <property type="entry name" value="NADPH--CYTOCHROME P450 REDUCTASE"/>
    <property type="match status" value="1"/>
</dbReference>
<protein>
    <recommendedName>
        <fullName evidence="8">NADPH--hemoprotein reductase</fullName>
        <ecNumber evidence="8">1.6.2.4</ecNumber>
    </recommendedName>
</protein>
<evidence type="ECO:0000256" key="9">
    <source>
        <dbReference type="SAM" id="Phobius"/>
    </source>
</evidence>
<dbReference type="InterPro" id="IPR001709">
    <property type="entry name" value="Flavoprot_Pyr_Nucl_cyt_Rdtase"/>
</dbReference>
<name>A0A0R3X3D2_HYDTA</name>
<accession>A0A0R3X3D2</accession>
<evidence type="ECO:0000259" key="10">
    <source>
        <dbReference type="PROSITE" id="PS50902"/>
    </source>
</evidence>
<keyword evidence="9" id="KW-0812">Transmembrane</keyword>
<evidence type="ECO:0000256" key="8">
    <source>
        <dbReference type="ARBA" id="ARBA00023797"/>
    </source>
</evidence>
<dbReference type="PRINTS" id="PR00369">
    <property type="entry name" value="FLAVODOXIN"/>
</dbReference>
<evidence type="ECO:0000256" key="3">
    <source>
        <dbReference type="ARBA" id="ARBA00022630"/>
    </source>
</evidence>
<feature type="domain" description="FAD-binding FR-type" evidence="11">
    <location>
        <begin position="255"/>
        <end position="531"/>
    </location>
</feature>
<keyword evidence="5" id="KW-0274">FAD</keyword>
<dbReference type="Gene3D" id="1.20.990.10">
    <property type="entry name" value="NADPH-cytochrome p450 Reductase, Chain A, domain 3"/>
    <property type="match status" value="1"/>
</dbReference>
<evidence type="ECO:0000313" key="13">
    <source>
        <dbReference type="Proteomes" id="UP000274429"/>
    </source>
</evidence>
<keyword evidence="9" id="KW-1133">Transmembrane helix</keyword>
<dbReference type="InterPro" id="IPR017927">
    <property type="entry name" value="FAD-bd_FR_type"/>
</dbReference>
<dbReference type="EMBL" id="UYWX01020410">
    <property type="protein sequence ID" value="VDM32298.1"/>
    <property type="molecule type" value="Genomic_DNA"/>
</dbReference>
<dbReference type="GO" id="GO:0005829">
    <property type="term" value="C:cytosol"/>
    <property type="evidence" value="ECO:0007669"/>
    <property type="project" value="TreeGrafter"/>
</dbReference>
<dbReference type="Pfam" id="PF00667">
    <property type="entry name" value="FAD_binding_1"/>
    <property type="match status" value="1"/>
</dbReference>
<evidence type="ECO:0000313" key="14">
    <source>
        <dbReference type="WBParaSite" id="TTAC_0000785001-mRNA-1"/>
    </source>
</evidence>
<comment type="cofactor">
    <cofactor evidence="2">
        <name>FAD</name>
        <dbReference type="ChEBI" id="CHEBI:57692"/>
    </cofactor>
</comment>
<comment type="cofactor">
    <cofactor evidence="1">
        <name>FMN</name>
        <dbReference type="ChEBI" id="CHEBI:58210"/>
    </cofactor>
</comment>
<dbReference type="InterPro" id="IPR001094">
    <property type="entry name" value="Flavdoxin-like"/>
</dbReference>
<feature type="transmembrane region" description="Helical" evidence="9">
    <location>
        <begin position="6"/>
        <end position="22"/>
    </location>
</feature>
<evidence type="ECO:0000256" key="7">
    <source>
        <dbReference type="ARBA" id="ARBA00023002"/>
    </source>
</evidence>
<keyword evidence="13" id="KW-1185">Reference proteome</keyword>
<keyword evidence="9" id="KW-0472">Membrane</keyword>
<dbReference type="Gene3D" id="3.40.50.80">
    <property type="entry name" value="Nucleotide-binding domain of ferredoxin-NADP reductase (FNR) module"/>
    <property type="match status" value="1"/>
</dbReference>
<dbReference type="SUPFAM" id="SSF52343">
    <property type="entry name" value="Ferredoxin reductase-like, C-terminal NADP-linked domain"/>
    <property type="match status" value="1"/>
</dbReference>
<dbReference type="PRINTS" id="PR00371">
    <property type="entry name" value="FPNCR"/>
</dbReference>
<keyword evidence="3" id="KW-0285">Flavoprotein</keyword>
<dbReference type="OrthoDB" id="1856718at2759"/>
<dbReference type="InterPro" id="IPR039261">
    <property type="entry name" value="FNR_nucleotide-bd"/>
</dbReference>
<dbReference type="Pfam" id="PF00258">
    <property type="entry name" value="Flavodoxin_1"/>
    <property type="match status" value="1"/>
</dbReference>
<evidence type="ECO:0000256" key="5">
    <source>
        <dbReference type="ARBA" id="ARBA00022827"/>
    </source>
</evidence>
<feature type="domain" description="Flavodoxin-like" evidence="10">
    <location>
        <begin position="36"/>
        <end position="183"/>
    </location>
</feature>
<evidence type="ECO:0000256" key="6">
    <source>
        <dbReference type="ARBA" id="ARBA00022857"/>
    </source>
</evidence>
<dbReference type="SUPFAM" id="SSF52218">
    <property type="entry name" value="Flavoproteins"/>
    <property type="match status" value="1"/>
</dbReference>
<dbReference type="InterPro" id="IPR001433">
    <property type="entry name" value="OxRdtase_FAD/NAD-bd"/>
</dbReference>
<dbReference type="InterPro" id="IPR003097">
    <property type="entry name" value="CysJ-like_FAD-binding"/>
</dbReference>
<dbReference type="Gene3D" id="2.40.30.10">
    <property type="entry name" value="Translation factors"/>
    <property type="match status" value="1"/>
</dbReference>
<dbReference type="STRING" id="6205.A0A0R3X3D2"/>
<dbReference type="FunFam" id="3.40.50.80:FF:000001">
    <property type="entry name" value="NADPH--cytochrome P450 reductase 1"/>
    <property type="match status" value="1"/>
</dbReference>
<organism evidence="14">
    <name type="scientific">Hydatigena taeniaeformis</name>
    <name type="common">Feline tapeworm</name>
    <name type="synonym">Taenia taeniaeformis</name>
    <dbReference type="NCBI Taxonomy" id="6205"/>
    <lineage>
        <taxon>Eukaryota</taxon>
        <taxon>Metazoa</taxon>
        <taxon>Spiralia</taxon>
        <taxon>Lophotrochozoa</taxon>
        <taxon>Platyhelminthes</taxon>
        <taxon>Cestoda</taxon>
        <taxon>Eucestoda</taxon>
        <taxon>Cyclophyllidea</taxon>
        <taxon>Taeniidae</taxon>
        <taxon>Hydatigera</taxon>
    </lineage>
</organism>
<dbReference type="GO" id="GO:0010181">
    <property type="term" value="F:FMN binding"/>
    <property type="evidence" value="ECO:0007669"/>
    <property type="project" value="InterPro"/>
</dbReference>
<sequence length="688" mass="77292">MLVFDAVFLIAISTLVFCWLLLRLNTTSRRRSIFKFSIFFGTERGTAKRYAYHLENVLSRAPEVDVSVADLANFHRDLLCYGGLDLNIFIVATYGDGEPPDSALGFSTWLRTQCEPISHFNYSLSVFKVFGLGDSGYLQFNEFAKQVDRNLSFLGGLRKVPLYLGDAARNLEADFRLWQLSICQLYNLTECHLNVPLFTSEELAFTYLSSTEVEKLGGPFTGEPEYRLSFRFNSPQLPSTENKSVISPSRPFSPANPFLATVIGNTELLNCTDLSCRLIELNLNNSAIRYAPGDHLAVLPQNSEDLVQRLCTILKADLEQHIYVKGAVDPLFQSIFFYNGLLSFEAVNGKLYAGTTGFELFLLGIGSTRKCLSHFPTPCTFRTAFTHYLDLTTPPSFDILGCLVQCTKSKCDRAFIQNLITSQASGTGEGTYEKWILGARRSVVEVLEDLPSCRPSTDLLCRMLPRLQPRFYSVASSFRYQPDRVRLIVKVLEYTSTTGRLHKGVASTFLSNMHLGDRVAVFLRRSEFRLPRNPLTPIVMIAAGTGIAPFLGFLQERSFIKSKGGKLGEAMLFYGCRSRNQDCILPDELVDALNSGVLSRLQFAYSREQEQKVYVQHLLRDCAETVWSLLKAKNGHIYVCGDSKGMAQDVKGALVEIFQQQGSLTSAEADEFFQILKLARRCIFDTWI</sequence>
<keyword evidence="4" id="KW-0288">FMN</keyword>
<dbReference type="InterPro" id="IPR017938">
    <property type="entry name" value="Riboflavin_synthase-like_b-brl"/>
</dbReference>
<dbReference type="PROSITE" id="PS51384">
    <property type="entry name" value="FAD_FR"/>
    <property type="match status" value="1"/>
</dbReference>
<dbReference type="WBParaSite" id="TTAC_0000785001-mRNA-1">
    <property type="protein sequence ID" value="TTAC_0000785001-mRNA-1"/>
    <property type="gene ID" value="TTAC_0000785001"/>
</dbReference>
<dbReference type="AlphaFoldDB" id="A0A0R3X3D2"/>
<reference evidence="14" key="1">
    <citation type="submission" date="2017-02" db="UniProtKB">
        <authorList>
            <consortium name="WormBaseParasite"/>
        </authorList>
    </citation>
    <scope>IDENTIFICATION</scope>
</reference>
<evidence type="ECO:0000256" key="1">
    <source>
        <dbReference type="ARBA" id="ARBA00001917"/>
    </source>
</evidence>
<dbReference type="InterPro" id="IPR029039">
    <property type="entry name" value="Flavoprotein-like_sf"/>
</dbReference>
<proteinExistence type="predicted"/>
<dbReference type="EC" id="1.6.2.4" evidence="8"/>
<dbReference type="InterPro" id="IPR008254">
    <property type="entry name" value="Flavodoxin/NO_synth"/>
</dbReference>
<dbReference type="Gene3D" id="3.40.50.360">
    <property type="match status" value="1"/>
</dbReference>
<dbReference type="GO" id="GO:0050660">
    <property type="term" value="F:flavin adenine dinucleotide binding"/>
    <property type="evidence" value="ECO:0007669"/>
    <property type="project" value="TreeGrafter"/>
</dbReference>
<dbReference type="Pfam" id="PF00175">
    <property type="entry name" value="NAD_binding_1"/>
    <property type="match status" value="1"/>
</dbReference>
<evidence type="ECO:0000313" key="12">
    <source>
        <dbReference type="EMBL" id="VDM32298.1"/>
    </source>
</evidence>
<gene>
    <name evidence="12" type="ORF">TTAC_LOCUS7835</name>
</gene>
<keyword evidence="7" id="KW-0560">Oxidoreductase</keyword>
<dbReference type="SUPFAM" id="SSF63380">
    <property type="entry name" value="Riboflavin synthase domain-like"/>
    <property type="match status" value="1"/>
</dbReference>
<dbReference type="PANTHER" id="PTHR19384">
    <property type="entry name" value="NITRIC OXIDE SYNTHASE-RELATED"/>
    <property type="match status" value="1"/>
</dbReference>
<dbReference type="InterPro" id="IPR023173">
    <property type="entry name" value="NADPH_Cyt_P450_Rdtase_alpha"/>
</dbReference>
<dbReference type="PROSITE" id="PS50902">
    <property type="entry name" value="FLAVODOXIN_LIKE"/>
    <property type="match status" value="1"/>
</dbReference>
<keyword evidence="6" id="KW-0521">NADP</keyword>
<reference evidence="12 13" key="2">
    <citation type="submission" date="2018-11" db="EMBL/GenBank/DDBJ databases">
        <authorList>
            <consortium name="Pathogen Informatics"/>
        </authorList>
    </citation>
    <scope>NUCLEOTIDE SEQUENCE [LARGE SCALE GENOMIC DNA]</scope>
</reference>
<evidence type="ECO:0000256" key="2">
    <source>
        <dbReference type="ARBA" id="ARBA00001974"/>
    </source>
</evidence>
<evidence type="ECO:0000259" key="11">
    <source>
        <dbReference type="PROSITE" id="PS51384"/>
    </source>
</evidence>
<dbReference type="GO" id="GO:0003958">
    <property type="term" value="F:NADPH-hemoprotein reductase activity"/>
    <property type="evidence" value="ECO:0007669"/>
    <property type="project" value="UniProtKB-EC"/>
</dbReference>